<evidence type="ECO:0000313" key="2">
    <source>
        <dbReference type="Proteomes" id="UP000622687"/>
    </source>
</evidence>
<dbReference type="RefSeq" id="WP_211141963.1">
    <property type="nucleotide sequence ID" value="NZ_JAEEGB010000006.1"/>
</dbReference>
<comment type="caution">
    <text evidence="1">The sequence shown here is derived from an EMBL/GenBank/DDBJ whole genome shotgun (WGS) entry which is preliminary data.</text>
</comment>
<dbReference type="AlphaFoldDB" id="A0A934HQ91"/>
<organism evidence="1 2">
    <name type="scientific">Clostridium aciditolerans</name>
    <dbReference type="NCBI Taxonomy" id="339861"/>
    <lineage>
        <taxon>Bacteria</taxon>
        <taxon>Bacillati</taxon>
        <taxon>Bacillota</taxon>
        <taxon>Clostridia</taxon>
        <taxon>Eubacteriales</taxon>
        <taxon>Clostridiaceae</taxon>
        <taxon>Clostridium</taxon>
    </lineage>
</organism>
<reference evidence="1" key="1">
    <citation type="submission" date="2020-12" db="EMBL/GenBank/DDBJ databases">
        <title>Clostridium thailandense sp. nov., a novel acetogenic bacterium isolated from peat land soil in Thailand.</title>
        <authorList>
            <person name="Chaikitkaew S."/>
            <person name="Birkeland N.K."/>
        </authorList>
    </citation>
    <scope>NUCLEOTIDE SEQUENCE</scope>
    <source>
        <strain evidence="1">DSM 17425</strain>
    </source>
</reference>
<dbReference type="Proteomes" id="UP000622687">
    <property type="component" value="Unassembled WGS sequence"/>
</dbReference>
<proteinExistence type="predicted"/>
<protein>
    <recommendedName>
        <fullName evidence="3">SatD family (SatD)</fullName>
    </recommendedName>
</protein>
<sequence length="255" mass="29463">MNLFSVINIDIAGSRKLKNRQVIQEDLKFYIQKLNIEFKDILAAPISITLGDEWQIVLKNPNKSYYVINIFQRFLKKKNINIYAGVGIGEISTNIYEDTASMDGECFIKAREALNIVKNKNRYYNKKLNSKNNNIYFNAEGVSFINEFMKKALIFSEIALTTSEEKGYDLSINKIINTLIENNEILKHKITNKQLEIIELYEELGSYNNIIKQVPGISKADISQKLNASNYFVINNNNFIIECLIDSYCKIRKDI</sequence>
<keyword evidence="2" id="KW-1185">Reference proteome</keyword>
<gene>
    <name evidence="1" type="ORF">I6U51_07050</name>
</gene>
<dbReference type="Pfam" id="PF16264">
    <property type="entry name" value="SatD"/>
    <property type="match status" value="1"/>
</dbReference>
<evidence type="ECO:0008006" key="3">
    <source>
        <dbReference type="Google" id="ProtNLM"/>
    </source>
</evidence>
<name>A0A934HQ91_9CLOT</name>
<dbReference type="EMBL" id="JAEEGB010000006">
    <property type="protein sequence ID" value="MBI6872466.1"/>
    <property type="molecule type" value="Genomic_DNA"/>
</dbReference>
<dbReference type="InterPro" id="IPR032580">
    <property type="entry name" value="SatD"/>
</dbReference>
<evidence type="ECO:0000313" key="1">
    <source>
        <dbReference type="EMBL" id="MBI6872466.1"/>
    </source>
</evidence>
<accession>A0A934HQ91</accession>